<dbReference type="InterPro" id="IPR029787">
    <property type="entry name" value="Nucleotide_cyclase"/>
</dbReference>
<dbReference type="STRING" id="301302.ERS852420_01806"/>
<evidence type="ECO:0000256" key="1">
    <source>
        <dbReference type="SAM" id="Phobius"/>
    </source>
</evidence>
<feature type="transmembrane region" description="Helical" evidence="1">
    <location>
        <begin position="48"/>
        <end position="65"/>
    </location>
</feature>
<feature type="transmembrane region" description="Helical" evidence="1">
    <location>
        <begin position="183"/>
        <end position="204"/>
    </location>
</feature>
<evidence type="ECO:0000313" key="4">
    <source>
        <dbReference type="Proteomes" id="UP000049979"/>
    </source>
</evidence>
<dbReference type="PANTHER" id="PTHR45138:SF9">
    <property type="entry name" value="DIGUANYLATE CYCLASE DGCM-RELATED"/>
    <property type="match status" value="1"/>
</dbReference>
<keyword evidence="4" id="KW-1185">Reference proteome</keyword>
<dbReference type="GO" id="GO:0052621">
    <property type="term" value="F:diguanylate cyclase activity"/>
    <property type="evidence" value="ECO:0007669"/>
    <property type="project" value="TreeGrafter"/>
</dbReference>
<proteinExistence type="predicted"/>
<keyword evidence="1" id="KW-0812">Transmembrane</keyword>
<dbReference type="PROSITE" id="PS50887">
    <property type="entry name" value="GGDEF"/>
    <property type="match status" value="1"/>
</dbReference>
<dbReference type="OrthoDB" id="9804955at2"/>
<dbReference type="SMART" id="SM00267">
    <property type="entry name" value="GGDEF"/>
    <property type="match status" value="1"/>
</dbReference>
<dbReference type="PANTHER" id="PTHR45138">
    <property type="entry name" value="REGULATORY COMPONENTS OF SENSORY TRANSDUCTION SYSTEM"/>
    <property type="match status" value="1"/>
</dbReference>
<accession>A0A0M6WA68</accession>
<evidence type="ECO:0000259" key="2">
    <source>
        <dbReference type="PROSITE" id="PS50887"/>
    </source>
</evidence>
<dbReference type="InterPro" id="IPR043128">
    <property type="entry name" value="Rev_trsase/Diguanyl_cyclase"/>
</dbReference>
<dbReference type="CDD" id="cd01949">
    <property type="entry name" value="GGDEF"/>
    <property type="match status" value="1"/>
</dbReference>
<evidence type="ECO:0000313" key="3">
    <source>
        <dbReference type="EMBL" id="CRL31848.1"/>
    </source>
</evidence>
<dbReference type="Pfam" id="PF00990">
    <property type="entry name" value="GGDEF"/>
    <property type="match status" value="1"/>
</dbReference>
<dbReference type="EMBL" id="CVRR01000003">
    <property type="protein sequence ID" value="CRL31848.1"/>
    <property type="molecule type" value="Genomic_DNA"/>
</dbReference>
<dbReference type="NCBIfam" id="TIGR00254">
    <property type="entry name" value="GGDEF"/>
    <property type="match status" value="1"/>
</dbReference>
<dbReference type="SUPFAM" id="SSF55073">
    <property type="entry name" value="Nucleotide cyclase"/>
    <property type="match status" value="1"/>
</dbReference>
<sequence length="391" mass="44526">MMEGITIIVLEEILMANGLTVLMMWFLLFCRRKNRESLHVGDKIYDGIAIVNLVGALSETIAFLVDGKQFTGSRQINYISNSICFIGTVSMGMLWCMYVELRIYRNYKRMVQKAGVEIFPWLVEVIMVLCNLFGTGIMFKISGENVYQRTAGVLVGYISLVIYFAYSIYLVYHSKKQGVNLNFFPVIYFVGPCFAGVVLQFLFYGITSSWVLVAVALIFVQMQSYAESLYMDELSGLYNRRYFNAVLAEKKIASHKSLYGIMMDVNDFKCINDNLGHSTGDKAICTLGNILIRSIPDDGMAIRYAGDEFIVLLSGVDTERVLATMEEINHNLSRFNESGIEPFHLSVSMGYTEFGTEDDAETFLMHMDEKMYEEKRKYHMRKKSAGLENKV</sequence>
<reference evidence="4" key="1">
    <citation type="submission" date="2015-05" db="EMBL/GenBank/DDBJ databases">
        <authorList>
            <consortium name="Pathogen Informatics"/>
        </authorList>
    </citation>
    <scope>NUCLEOTIDE SEQUENCE [LARGE SCALE GENOMIC DNA]</scope>
    <source>
        <strain evidence="4">M72</strain>
    </source>
</reference>
<feature type="transmembrane region" description="Helical" evidence="1">
    <location>
        <begin position="77"/>
        <end position="98"/>
    </location>
</feature>
<organism evidence="3 4">
    <name type="scientific">Roseburia faecis</name>
    <dbReference type="NCBI Taxonomy" id="301302"/>
    <lineage>
        <taxon>Bacteria</taxon>
        <taxon>Bacillati</taxon>
        <taxon>Bacillota</taxon>
        <taxon>Clostridia</taxon>
        <taxon>Lachnospirales</taxon>
        <taxon>Lachnospiraceae</taxon>
        <taxon>Roseburia</taxon>
    </lineage>
</organism>
<dbReference type="Gene3D" id="3.30.70.270">
    <property type="match status" value="1"/>
</dbReference>
<dbReference type="Proteomes" id="UP000049979">
    <property type="component" value="Unassembled WGS sequence"/>
</dbReference>
<name>A0A0M6WA68_9FIRM</name>
<dbReference type="InterPro" id="IPR000160">
    <property type="entry name" value="GGDEF_dom"/>
</dbReference>
<feature type="transmembrane region" description="Helical" evidence="1">
    <location>
        <begin position="6"/>
        <end position="28"/>
    </location>
</feature>
<protein>
    <submittedName>
        <fullName evidence="3">Diguanylate cyclase</fullName>
    </submittedName>
</protein>
<dbReference type="InterPro" id="IPR050469">
    <property type="entry name" value="Diguanylate_Cyclase"/>
</dbReference>
<dbReference type="AlphaFoldDB" id="A0A0M6WA68"/>
<keyword evidence="1" id="KW-0472">Membrane</keyword>
<keyword evidence="1" id="KW-1133">Transmembrane helix</keyword>
<feature type="domain" description="GGDEF" evidence="2">
    <location>
        <begin position="256"/>
        <end position="389"/>
    </location>
</feature>
<gene>
    <name evidence="3" type="ORF">M72_18871</name>
</gene>
<feature type="transmembrane region" description="Helical" evidence="1">
    <location>
        <begin position="151"/>
        <end position="171"/>
    </location>
</feature>
<feature type="transmembrane region" description="Helical" evidence="1">
    <location>
        <begin position="118"/>
        <end position="139"/>
    </location>
</feature>